<evidence type="ECO:0000259" key="1">
    <source>
        <dbReference type="Pfam" id="PF03496"/>
    </source>
</evidence>
<feature type="domain" description="ADP ribosyltransferase" evidence="1">
    <location>
        <begin position="73"/>
        <end position="261"/>
    </location>
</feature>
<dbReference type="PRINTS" id="PR01390">
    <property type="entry name" value="BINARYTOXINA"/>
</dbReference>
<feature type="domain" description="ADP ribosyltransferase" evidence="1">
    <location>
        <begin position="276"/>
        <end position="460"/>
    </location>
</feature>
<dbReference type="InterPro" id="IPR016013">
    <property type="entry name" value="Binary_toxinA_clost-typ"/>
</dbReference>
<dbReference type="InterPro" id="IPR003540">
    <property type="entry name" value="ADP-ribosyltransferase"/>
</dbReference>
<dbReference type="PROSITE" id="PS51996">
    <property type="entry name" value="TR_MART"/>
    <property type="match status" value="2"/>
</dbReference>
<dbReference type="AlphaFoldDB" id="Q5JZY6"/>
<sequence length="460" mass="52365">MKRMEERLFMVSKKLQLITKTLVFSTVLSIPLLNNSEIKAEQLNMNSQIKYPNFQNINIADKPVDFKEDKEKAREWGKEKEKEWKLTATEKGKINDFLDDKDGLKTKYKEINFSKNFEYETELKELEKINTMLDKANLTNSIVTYKNVEPTTIGFNQSLIEGNQINAEAQQKFKEQFLGQDIKFDSYLDMHLTEQNVSSKERVILKVTVPSGKGSTPTKAGVVLNNNEYKMLIDNGYVLHVENITKVVKKGQECLQVEGTLKKSLDFKNDSDGKGDSWGKKNYKEWSDTLTTDQRKDLNDYGARGYTEINKYLREGGTGNTELEEKIKNISDALEKNPIPENITVYRYCGMAEFGYPIKPEAPSVQDFEERFLDTIKEEKGYMSTSLSSDATSFGARKIILRLQVPKGSSGAYVAGLDGFKPAEKEILIDKGSKYRIDKVTEVVVKGTRKLVVDATLLTK</sequence>
<dbReference type="EMBL" id="AJ872074">
    <property type="protein sequence ID" value="CAI43279.1"/>
    <property type="molecule type" value="Genomic_DNA"/>
</dbReference>
<organism evidence="2">
    <name type="scientific">Brevibacillus laterosporus</name>
    <name type="common">Bacillus laterosporus</name>
    <dbReference type="NCBI Taxonomy" id="1465"/>
    <lineage>
        <taxon>Bacteria</taxon>
        <taxon>Bacillati</taxon>
        <taxon>Bacillota</taxon>
        <taxon>Bacilli</taxon>
        <taxon>Bacillales</taxon>
        <taxon>Paenibacillaceae</taxon>
        <taxon>Brevibacillus</taxon>
    </lineage>
</organism>
<reference evidence="2" key="1">
    <citation type="submission" date="2005-01" db="EMBL/GenBank/DDBJ databases">
        <authorList>
            <person name="Van Rie J."/>
        </authorList>
    </citation>
    <scope>NUCLEOTIDE SEQUENCE</scope>
</reference>
<accession>Q5JZY6</accession>
<dbReference type="SUPFAM" id="SSF56399">
    <property type="entry name" value="ADP-ribosylation"/>
    <property type="match status" value="2"/>
</dbReference>
<proteinExistence type="predicted"/>
<evidence type="ECO:0000313" key="2">
    <source>
        <dbReference type="EMBL" id="CAI43279.1"/>
    </source>
</evidence>
<name>Q5JZY6_BRELA</name>
<protein>
    <submittedName>
        <fullName evidence="2">Isp2b protein</fullName>
    </submittedName>
</protein>
<dbReference type="GO" id="GO:0005576">
    <property type="term" value="C:extracellular region"/>
    <property type="evidence" value="ECO:0007669"/>
    <property type="project" value="InterPro"/>
</dbReference>
<dbReference type="CDD" id="cd00233">
    <property type="entry name" value="VIP2"/>
    <property type="match status" value="1"/>
</dbReference>
<dbReference type="Pfam" id="PF03496">
    <property type="entry name" value="ADPrib_exo_Tox"/>
    <property type="match status" value="2"/>
</dbReference>
<dbReference type="Gene3D" id="3.90.176.10">
    <property type="entry name" value="Toxin ADP-ribosyltransferase, Chain A, domain 1"/>
    <property type="match status" value="2"/>
</dbReference>